<feature type="domain" description="PAC" evidence="9">
    <location>
        <begin position="511"/>
        <end position="564"/>
    </location>
</feature>
<dbReference type="SMART" id="SM00387">
    <property type="entry name" value="HATPase_c"/>
    <property type="match status" value="1"/>
</dbReference>
<keyword evidence="4" id="KW-0808">Transferase</keyword>
<dbReference type="PRINTS" id="PR00344">
    <property type="entry name" value="BCTRLSENSOR"/>
</dbReference>
<feature type="domain" description="PAC" evidence="9">
    <location>
        <begin position="380"/>
        <end position="435"/>
    </location>
</feature>
<dbReference type="Gene3D" id="3.30.565.10">
    <property type="entry name" value="Histidine kinase-like ATPase, C-terminal domain"/>
    <property type="match status" value="1"/>
</dbReference>
<comment type="catalytic activity">
    <reaction evidence="1">
        <text>ATP + protein L-histidine = ADP + protein N-phospho-L-histidine.</text>
        <dbReference type="EC" id="2.7.13.3"/>
    </reaction>
</comment>
<dbReference type="InterPro" id="IPR035965">
    <property type="entry name" value="PAS-like_dom_sf"/>
</dbReference>
<dbReference type="InterPro" id="IPR000700">
    <property type="entry name" value="PAS-assoc_C"/>
</dbReference>
<proteinExistence type="predicted"/>
<dbReference type="InterPro" id="IPR005467">
    <property type="entry name" value="His_kinase_dom"/>
</dbReference>
<dbReference type="Pfam" id="PF08447">
    <property type="entry name" value="PAS_3"/>
    <property type="match status" value="1"/>
</dbReference>
<comment type="caution">
    <text evidence="10">The sequence shown here is derived from an EMBL/GenBank/DDBJ whole genome shotgun (WGS) entry which is preliminary data.</text>
</comment>
<dbReference type="Gene3D" id="1.10.287.130">
    <property type="match status" value="1"/>
</dbReference>
<evidence type="ECO:0000259" key="8">
    <source>
        <dbReference type="PROSITE" id="PS50112"/>
    </source>
</evidence>
<dbReference type="EC" id="2.7.13.3" evidence="2"/>
<dbReference type="InterPro" id="IPR001610">
    <property type="entry name" value="PAC"/>
</dbReference>
<dbReference type="PANTHER" id="PTHR43304">
    <property type="entry name" value="PHYTOCHROME-LIKE PROTEIN CPH1"/>
    <property type="match status" value="1"/>
</dbReference>
<dbReference type="InterPro" id="IPR013656">
    <property type="entry name" value="PAS_4"/>
</dbReference>
<dbReference type="InterPro" id="IPR004358">
    <property type="entry name" value="Sig_transdc_His_kin-like_C"/>
</dbReference>
<evidence type="ECO:0000313" key="10">
    <source>
        <dbReference type="EMBL" id="RAJ92270.1"/>
    </source>
</evidence>
<dbReference type="InterPro" id="IPR003594">
    <property type="entry name" value="HATPase_dom"/>
</dbReference>
<dbReference type="CDD" id="cd00130">
    <property type="entry name" value="PAS"/>
    <property type="match status" value="2"/>
</dbReference>
<dbReference type="PANTHER" id="PTHR43304:SF1">
    <property type="entry name" value="PAC DOMAIN-CONTAINING PROTEIN"/>
    <property type="match status" value="1"/>
</dbReference>
<dbReference type="SMART" id="SM00086">
    <property type="entry name" value="PAC"/>
    <property type="match status" value="4"/>
</dbReference>
<dbReference type="SMART" id="SM00091">
    <property type="entry name" value="PAS"/>
    <property type="match status" value="4"/>
</dbReference>
<feature type="domain" description="Histidine kinase" evidence="7">
    <location>
        <begin position="621"/>
        <end position="853"/>
    </location>
</feature>
<dbReference type="EMBL" id="QLMC01000008">
    <property type="protein sequence ID" value="RAJ92270.1"/>
    <property type="molecule type" value="Genomic_DNA"/>
</dbReference>
<protein>
    <recommendedName>
        <fullName evidence="2">histidine kinase</fullName>
        <ecNumber evidence="2">2.7.13.3</ecNumber>
    </recommendedName>
</protein>
<gene>
    <name evidence="10" type="ORF">LX87_05239</name>
</gene>
<evidence type="ECO:0000256" key="1">
    <source>
        <dbReference type="ARBA" id="ARBA00000085"/>
    </source>
</evidence>
<dbReference type="Pfam" id="PF13188">
    <property type="entry name" value="PAS_8"/>
    <property type="match status" value="1"/>
</dbReference>
<dbReference type="SUPFAM" id="SSF55785">
    <property type="entry name" value="PYP-like sensor domain (PAS domain)"/>
    <property type="match status" value="5"/>
</dbReference>
<evidence type="ECO:0000259" key="9">
    <source>
        <dbReference type="PROSITE" id="PS50113"/>
    </source>
</evidence>
<accession>A0A327WU51</accession>
<dbReference type="Proteomes" id="UP000248790">
    <property type="component" value="Unassembled WGS sequence"/>
</dbReference>
<keyword evidence="3" id="KW-0597">Phosphoprotein</keyword>
<dbReference type="InterPro" id="IPR036097">
    <property type="entry name" value="HisK_dim/P_sf"/>
</dbReference>
<dbReference type="InterPro" id="IPR003661">
    <property type="entry name" value="HisK_dim/P_dom"/>
</dbReference>
<dbReference type="Gene3D" id="3.30.450.20">
    <property type="entry name" value="PAS domain"/>
    <property type="match status" value="5"/>
</dbReference>
<evidence type="ECO:0000256" key="5">
    <source>
        <dbReference type="ARBA" id="ARBA00022777"/>
    </source>
</evidence>
<sequence>MGSPDGHWQWTNVRATPVFTPAGLVSKWVGMAIDISAQKQTELDLHESEATYRTLVDTMDEGFCIIEVLFDSAGKPYDYRFLEINPAFEKQTGLTDAVGKTIRQFIPNFEEHWFERYGQIALTGVPARFEDFAVELGRYYEVYAFRVGEPEQRRVAVLFNDILDRIIARQKQEETQRQVLAFFEQSPVGIAILSGPELIFTMVNPFYLELVGRTYDQLIGEPLLDALPELQGQGFDQLLLDVMTTGQPFTNREVAVDLIRSQQLETVYVDLAFQPQYDIDRTILGIMVIATDVTQQVRARQSVEASEARLRSIIATAPAAMGLFVGRDLVVELPNQAFIDIVGKGPDIVGKPLRAIMPELENQTLLQILDEVYTSGKMFQSFGIQVNIERNGVMAHNYYNITYTPLLDDQGQTYAILDIAIDVTESIRARQKIEEAESALRGAVELAQLGTWELDVATRQVTYSDRIKSWLGVSQDEIKLNLLYNPIHEDDRQRVEASIQAAFEPGSPGLYNEEYRLVEHRTGHVRIIHAQGRVYYDDQGRPLKMMGTAQDVTQQRQLQLALEQQVQQRTEELATANEELAAANEELQTTNEDIASINEQLHSLVHDLKRSNDNLQQFAYIASHDLQEPLRKVQAFSSLLQHQYGERLGADGLDYLERMQTAGERMSALIRDLLAYSRVSTRQQTYNVISLSHILEKVLQTLEYQIQQTQAQFDIEPLPMLKGDASQLGQLFQNLLSNALKFSRKDETGVMVPPRIQIRATRVPASAIPAWAKPISMAENFHQICVIDQGIGFDNKYQERIFQLFQRLHGKSDYAGTGIGLAICQRVAENHGGTITADSQPGQGATFCVYLPA</sequence>
<dbReference type="Gene3D" id="2.10.70.100">
    <property type="match status" value="1"/>
</dbReference>
<dbReference type="AlphaFoldDB" id="A0A327WU51"/>
<dbReference type="SUPFAM" id="SSF47384">
    <property type="entry name" value="Homodimeric domain of signal transducing histidine kinase"/>
    <property type="match status" value="1"/>
</dbReference>
<feature type="coiled-coil region" evidence="6">
    <location>
        <begin position="559"/>
        <end position="600"/>
    </location>
</feature>
<feature type="domain" description="PAC" evidence="9">
    <location>
        <begin position="252"/>
        <end position="305"/>
    </location>
</feature>
<dbReference type="Pfam" id="PF00512">
    <property type="entry name" value="HisKA"/>
    <property type="match status" value="1"/>
</dbReference>
<dbReference type="PROSITE" id="PS50113">
    <property type="entry name" value="PAC"/>
    <property type="match status" value="4"/>
</dbReference>
<dbReference type="InterPro" id="IPR000014">
    <property type="entry name" value="PAS"/>
</dbReference>
<dbReference type="Pfam" id="PF08448">
    <property type="entry name" value="PAS_4"/>
    <property type="match status" value="2"/>
</dbReference>
<dbReference type="SMART" id="SM00388">
    <property type="entry name" value="HisKA"/>
    <property type="match status" value="1"/>
</dbReference>
<feature type="domain" description="PAS" evidence="8">
    <location>
        <begin position="436"/>
        <end position="506"/>
    </location>
</feature>
<dbReference type="PROSITE" id="PS50109">
    <property type="entry name" value="HIS_KIN"/>
    <property type="match status" value="1"/>
</dbReference>
<dbReference type="SUPFAM" id="SSF55874">
    <property type="entry name" value="ATPase domain of HSP90 chaperone/DNA topoisomerase II/histidine kinase"/>
    <property type="match status" value="1"/>
</dbReference>
<reference evidence="10 11" key="1">
    <citation type="submission" date="2018-06" db="EMBL/GenBank/DDBJ databases">
        <title>Genomic Encyclopedia of Archaeal and Bacterial Type Strains, Phase II (KMG-II): from individual species to whole genera.</title>
        <authorList>
            <person name="Goeker M."/>
        </authorList>
    </citation>
    <scope>NUCLEOTIDE SEQUENCE [LARGE SCALE GENOMIC DNA]</scope>
    <source>
        <strain evidence="10 11">DSM 21851</strain>
    </source>
</reference>
<evidence type="ECO:0000259" key="7">
    <source>
        <dbReference type="PROSITE" id="PS50109"/>
    </source>
</evidence>
<dbReference type="FunFam" id="3.30.565.10:FF:000006">
    <property type="entry name" value="Sensor histidine kinase WalK"/>
    <property type="match status" value="1"/>
</dbReference>
<organism evidence="10 11">
    <name type="scientific">Larkinella arboricola</name>
    <dbReference type="NCBI Taxonomy" id="643671"/>
    <lineage>
        <taxon>Bacteria</taxon>
        <taxon>Pseudomonadati</taxon>
        <taxon>Bacteroidota</taxon>
        <taxon>Cytophagia</taxon>
        <taxon>Cytophagales</taxon>
        <taxon>Spirosomataceae</taxon>
        <taxon>Larkinella</taxon>
    </lineage>
</organism>
<feature type="domain" description="PAC" evidence="9">
    <location>
        <begin position="1"/>
        <end position="47"/>
    </location>
</feature>
<dbReference type="InterPro" id="IPR013655">
    <property type="entry name" value="PAS_fold_3"/>
</dbReference>
<dbReference type="Pfam" id="PF02518">
    <property type="entry name" value="HATPase_c"/>
    <property type="match status" value="1"/>
</dbReference>
<evidence type="ECO:0000256" key="4">
    <source>
        <dbReference type="ARBA" id="ARBA00022679"/>
    </source>
</evidence>
<evidence type="ECO:0000256" key="3">
    <source>
        <dbReference type="ARBA" id="ARBA00022553"/>
    </source>
</evidence>
<dbReference type="GO" id="GO:0000155">
    <property type="term" value="F:phosphorelay sensor kinase activity"/>
    <property type="evidence" value="ECO:0007669"/>
    <property type="project" value="InterPro"/>
</dbReference>
<evidence type="ECO:0000313" key="11">
    <source>
        <dbReference type="Proteomes" id="UP000248790"/>
    </source>
</evidence>
<dbReference type="InterPro" id="IPR036890">
    <property type="entry name" value="HATPase_C_sf"/>
</dbReference>
<dbReference type="InterPro" id="IPR052162">
    <property type="entry name" value="Sensor_kinase/Photoreceptor"/>
</dbReference>
<dbReference type="NCBIfam" id="TIGR00229">
    <property type="entry name" value="sensory_box"/>
    <property type="match status" value="3"/>
</dbReference>
<evidence type="ECO:0000256" key="6">
    <source>
        <dbReference type="SAM" id="Coils"/>
    </source>
</evidence>
<keyword evidence="6" id="KW-0175">Coiled coil</keyword>
<dbReference type="CDD" id="cd00082">
    <property type="entry name" value="HisKA"/>
    <property type="match status" value="1"/>
</dbReference>
<dbReference type="PROSITE" id="PS50112">
    <property type="entry name" value="PAS"/>
    <property type="match status" value="1"/>
</dbReference>
<keyword evidence="5" id="KW-0418">Kinase</keyword>
<keyword evidence="11" id="KW-1185">Reference proteome</keyword>
<name>A0A327WU51_LARAB</name>
<dbReference type="OrthoDB" id="9766459at2"/>
<evidence type="ECO:0000256" key="2">
    <source>
        <dbReference type="ARBA" id="ARBA00012438"/>
    </source>
</evidence>